<dbReference type="PANTHER" id="PTHR11070:SF2">
    <property type="entry name" value="ATP-DEPENDENT DNA HELICASE SRS2"/>
    <property type="match status" value="1"/>
</dbReference>
<evidence type="ECO:0000256" key="4">
    <source>
        <dbReference type="ARBA" id="ARBA00022763"/>
    </source>
</evidence>
<dbReference type="InterPro" id="IPR011604">
    <property type="entry name" value="PDDEXK-like_dom_sf"/>
</dbReference>
<dbReference type="GO" id="GO:0005524">
    <property type="term" value="F:ATP binding"/>
    <property type="evidence" value="ECO:0007669"/>
    <property type="project" value="UniProtKB-UniRule"/>
</dbReference>
<dbReference type="Pfam" id="PF13361">
    <property type="entry name" value="UvrD_C"/>
    <property type="match status" value="1"/>
</dbReference>
<dbReference type="GO" id="GO:0004527">
    <property type="term" value="F:exonuclease activity"/>
    <property type="evidence" value="ECO:0007669"/>
    <property type="project" value="UniProtKB-KW"/>
</dbReference>
<gene>
    <name evidence="18" type="ORF">US68_C0010G0079</name>
</gene>
<reference evidence="18 19" key="1">
    <citation type="journal article" date="2015" name="Nature">
        <title>rRNA introns, odd ribosomes, and small enigmatic genomes across a large radiation of phyla.</title>
        <authorList>
            <person name="Brown C.T."/>
            <person name="Hug L.A."/>
            <person name="Thomas B.C."/>
            <person name="Sharon I."/>
            <person name="Castelle C.J."/>
            <person name="Singh A."/>
            <person name="Wilkins M.J."/>
            <person name="Williams K.H."/>
            <person name="Banfield J.F."/>
        </authorList>
    </citation>
    <scope>NUCLEOTIDE SEQUENCE [LARGE SCALE GENOMIC DNA]</scope>
</reference>
<dbReference type="SUPFAM" id="SSF52540">
    <property type="entry name" value="P-loop containing nucleoside triphosphate hydrolases"/>
    <property type="match status" value="1"/>
</dbReference>
<dbReference type="EC" id="5.6.2.4" evidence="13"/>
<dbReference type="AlphaFoldDB" id="A0A0G0IG05"/>
<comment type="catalytic activity">
    <reaction evidence="12">
        <text>Couples ATP hydrolysis with the unwinding of duplex DNA by translocating in the 3'-5' direction.</text>
        <dbReference type="EC" id="5.6.2.4"/>
    </reaction>
</comment>
<keyword evidence="10" id="KW-0234">DNA repair</keyword>
<evidence type="ECO:0000256" key="3">
    <source>
        <dbReference type="ARBA" id="ARBA00022741"/>
    </source>
</evidence>
<accession>A0A0G0IG05</accession>
<name>A0A0G0IG05_9BACT</name>
<dbReference type="PROSITE" id="PS51198">
    <property type="entry name" value="UVRD_HELICASE_ATP_BIND"/>
    <property type="match status" value="1"/>
</dbReference>
<feature type="domain" description="UvrD-like helicase ATP-binding" evidence="16">
    <location>
        <begin position="9"/>
        <end position="380"/>
    </location>
</feature>
<keyword evidence="3 15" id="KW-0547">Nucleotide-binding</keyword>
<dbReference type="GO" id="GO:0043138">
    <property type="term" value="F:3'-5' DNA helicase activity"/>
    <property type="evidence" value="ECO:0007669"/>
    <property type="project" value="UniProtKB-EC"/>
</dbReference>
<sequence length="1048" mass="121188">MSNFDTEYKKLNPEQKIAVDTIEGPVMVIAGAGTGKTQTIALRIGRILQETQINPSNILCLTFTENASLNMRERLLDLIGPSSYSVRIATFHAFCNSVIKDHPEYFLKSTVESEAIDDITQIEIVRSLIDKLPSASPLKNLNFTYFYQKDIISTLSTLKKENISPARFDELLKHAADFVILASPVADKLQTIRATPKAASEITALISDLIASPKIDPLYQVRLKYFLNLYHSEASSLSDLKKNVKDFIESVNNNLPKLRDLSLIYQSYQDTLQQRGLYDYEDMILWVILALQTHQELLSQYQELYQYLLVDEFQDTNSAQMEILNLLTKNQSNPNLFVVGDDDQSIYRFQGASVENVYTFYQKYQKNLKLIVLKNNYRSHQLILDSSQDVINHNLSRITQYISNLDKSLKSVSTFDPDPINLFAANSIAEENYWVSEKIKTLVDSGVTPKNIAVLYRNNADINDLLPYLSQKSLHYLRSDSINILDTPKIQQLLTLLKYLADPKNDTLLFHVLSYKFIHLNSLELYQLFHLTSKEKRPLSELIFDKEFINKNFSGRFAKNLNVFALRVAKIQKLSKSLPADELFNLIIRKFKYLPFILKTGNLSLLKQLNTLYSHLKQSLLVDKIDLFSWVKKLDLLFENNISLNSPPLLADVDNSLRLMTVHKAKGLEFEHVFLIKVLSGKWDNSFSRSLIKLPLGILNYDIATPESLEEDRRLFYVALTRAKKQVYISYSRFNDSRREQLASQFVSEINPKLIEKTTTDSTIEKESLTSLFHPGTPKLQSTDLKSYLQNYLDTQYRFNITHLNSYLKCPLCFFFKTILRLPYPKTKSLSFGTSVHGALAYLTEIYKKENKLISLDRFLSIFDFNLKRENLSNNDFQDLLNHGHQVLTNYYEHYKNDFNGHCFTEHDFKSHNVRLNDIPLTGKIDKIEFLSGNQVNVVDYKTGKPDSKYQELSPEGDYFRQLVFYKLLCSEAKSFPYEVVSGTVDFIEKNNKNLFVRKNYSLTTDDVNKLKAQITEVFRKIKTLDFTPNSKCEDKDHLHYLFDKYFN</sequence>
<evidence type="ECO:0000256" key="9">
    <source>
        <dbReference type="ARBA" id="ARBA00023125"/>
    </source>
</evidence>
<protein>
    <recommendedName>
        <fullName evidence="13">DNA 3'-5' helicase</fullName>
        <ecNumber evidence="13">5.6.2.4</ecNumber>
    </recommendedName>
</protein>
<dbReference type="InterPro" id="IPR011335">
    <property type="entry name" value="Restrct_endonuc-II-like"/>
</dbReference>
<dbReference type="Pfam" id="PF00580">
    <property type="entry name" value="UvrD-helicase"/>
    <property type="match status" value="1"/>
</dbReference>
<keyword evidence="7" id="KW-0269">Exonuclease</keyword>
<evidence type="ECO:0000259" key="17">
    <source>
        <dbReference type="PROSITE" id="PS51217"/>
    </source>
</evidence>
<comment type="caution">
    <text evidence="18">The sequence shown here is derived from an EMBL/GenBank/DDBJ whole genome shotgun (WGS) entry which is preliminary data.</text>
</comment>
<dbReference type="Proteomes" id="UP000034231">
    <property type="component" value="Unassembled WGS sequence"/>
</dbReference>
<dbReference type="PANTHER" id="PTHR11070">
    <property type="entry name" value="UVRD / RECB / PCRA DNA HELICASE FAMILY MEMBER"/>
    <property type="match status" value="1"/>
</dbReference>
<evidence type="ECO:0000256" key="6">
    <source>
        <dbReference type="ARBA" id="ARBA00022806"/>
    </source>
</evidence>
<keyword evidence="4" id="KW-0227">DNA damage</keyword>
<evidence type="ECO:0000313" key="18">
    <source>
        <dbReference type="EMBL" id="KKQ49945.1"/>
    </source>
</evidence>
<dbReference type="EMBL" id="LBTX01000010">
    <property type="protein sequence ID" value="KKQ49945.1"/>
    <property type="molecule type" value="Genomic_DNA"/>
</dbReference>
<dbReference type="GO" id="GO:0000725">
    <property type="term" value="P:recombinational repair"/>
    <property type="evidence" value="ECO:0007669"/>
    <property type="project" value="TreeGrafter"/>
</dbReference>
<dbReference type="PROSITE" id="PS51217">
    <property type="entry name" value="UVRD_HELICASE_CTER"/>
    <property type="match status" value="1"/>
</dbReference>
<evidence type="ECO:0000256" key="7">
    <source>
        <dbReference type="ARBA" id="ARBA00022839"/>
    </source>
</evidence>
<dbReference type="InterPro" id="IPR000212">
    <property type="entry name" value="DNA_helicase_UvrD/REP"/>
</dbReference>
<evidence type="ECO:0000256" key="11">
    <source>
        <dbReference type="ARBA" id="ARBA00023235"/>
    </source>
</evidence>
<dbReference type="Gene3D" id="3.40.50.300">
    <property type="entry name" value="P-loop containing nucleotide triphosphate hydrolases"/>
    <property type="match status" value="3"/>
</dbReference>
<keyword evidence="11" id="KW-0413">Isomerase</keyword>
<evidence type="ECO:0000256" key="1">
    <source>
        <dbReference type="ARBA" id="ARBA00009922"/>
    </source>
</evidence>
<dbReference type="InterPro" id="IPR038726">
    <property type="entry name" value="PDDEXK_AddAB-type"/>
</dbReference>
<evidence type="ECO:0000256" key="13">
    <source>
        <dbReference type="ARBA" id="ARBA00034808"/>
    </source>
</evidence>
<comment type="similarity">
    <text evidence="1">Belongs to the helicase family. UvrD subfamily.</text>
</comment>
<evidence type="ECO:0000256" key="8">
    <source>
        <dbReference type="ARBA" id="ARBA00022840"/>
    </source>
</evidence>
<feature type="binding site" evidence="15">
    <location>
        <begin position="30"/>
        <end position="37"/>
    </location>
    <ligand>
        <name>ATP</name>
        <dbReference type="ChEBI" id="CHEBI:30616"/>
    </ligand>
</feature>
<dbReference type="InterPro" id="IPR027417">
    <property type="entry name" value="P-loop_NTPase"/>
</dbReference>
<dbReference type="GO" id="GO:0003677">
    <property type="term" value="F:DNA binding"/>
    <property type="evidence" value="ECO:0007669"/>
    <property type="project" value="UniProtKB-KW"/>
</dbReference>
<evidence type="ECO:0000259" key="16">
    <source>
        <dbReference type="PROSITE" id="PS51198"/>
    </source>
</evidence>
<evidence type="ECO:0000313" key="19">
    <source>
        <dbReference type="Proteomes" id="UP000034231"/>
    </source>
</evidence>
<dbReference type="PATRIC" id="fig|1618488.3.peg.648"/>
<evidence type="ECO:0000256" key="14">
    <source>
        <dbReference type="ARBA" id="ARBA00048988"/>
    </source>
</evidence>
<proteinExistence type="inferred from homology"/>
<dbReference type="InterPro" id="IPR013986">
    <property type="entry name" value="DExx_box_DNA_helicase_dom_sf"/>
</dbReference>
<evidence type="ECO:0000256" key="10">
    <source>
        <dbReference type="ARBA" id="ARBA00023204"/>
    </source>
</evidence>
<evidence type="ECO:0000256" key="12">
    <source>
        <dbReference type="ARBA" id="ARBA00034617"/>
    </source>
</evidence>
<evidence type="ECO:0000256" key="2">
    <source>
        <dbReference type="ARBA" id="ARBA00022722"/>
    </source>
</evidence>
<dbReference type="Gene3D" id="1.10.486.10">
    <property type="entry name" value="PCRA, domain 4"/>
    <property type="match status" value="1"/>
</dbReference>
<dbReference type="Gene3D" id="1.10.10.160">
    <property type="match status" value="1"/>
</dbReference>
<dbReference type="Gene3D" id="3.90.320.10">
    <property type="match status" value="1"/>
</dbReference>
<organism evidence="18 19">
    <name type="scientific">Candidatus Shapirobacteria bacterium GW2011_GWE1_38_10</name>
    <dbReference type="NCBI Taxonomy" id="1618488"/>
    <lineage>
        <taxon>Bacteria</taxon>
        <taxon>Candidatus Shapironibacteriota</taxon>
    </lineage>
</organism>
<keyword evidence="8 15" id="KW-0067">ATP-binding</keyword>
<keyword evidence="9" id="KW-0238">DNA-binding</keyword>
<feature type="domain" description="UvrD-like helicase C-terminal" evidence="17">
    <location>
        <begin position="381"/>
        <end position="667"/>
    </location>
</feature>
<dbReference type="InterPro" id="IPR014017">
    <property type="entry name" value="DNA_helicase_UvrD-like_C"/>
</dbReference>
<keyword evidence="5 15" id="KW-0378">Hydrolase</keyword>
<dbReference type="Pfam" id="PF12705">
    <property type="entry name" value="PDDEXK_1"/>
    <property type="match status" value="1"/>
</dbReference>
<comment type="catalytic activity">
    <reaction evidence="14">
        <text>ATP + H2O = ADP + phosphate + H(+)</text>
        <dbReference type="Rhea" id="RHEA:13065"/>
        <dbReference type="ChEBI" id="CHEBI:15377"/>
        <dbReference type="ChEBI" id="CHEBI:15378"/>
        <dbReference type="ChEBI" id="CHEBI:30616"/>
        <dbReference type="ChEBI" id="CHEBI:43474"/>
        <dbReference type="ChEBI" id="CHEBI:456216"/>
        <dbReference type="EC" id="5.6.2.4"/>
    </reaction>
</comment>
<dbReference type="InterPro" id="IPR014016">
    <property type="entry name" value="UvrD-like_ATP-bd"/>
</dbReference>
<evidence type="ECO:0000256" key="5">
    <source>
        <dbReference type="ARBA" id="ARBA00022801"/>
    </source>
</evidence>
<keyword evidence="6 15" id="KW-0347">Helicase</keyword>
<evidence type="ECO:0000256" key="15">
    <source>
        <dbReference type="PROSITE-ProRule" id="PRU00560"/>
    </source>
</evidence>
<dbReference type="SUPFAM" id="SSF52980">
    <property type="entry name" value="Restriction endonuclease-like"/>
    <property type="match status" value="1"/>
</dbReference>
<keyword evidence="2" id="KW-0540">Nuclease</keyword>
<dbReference type="CDD" id="cd17932">
    <property type="entry name" value="DEXQc_UvrD"/>
    <property type="match status" value="1"/>
</dbReference>